<protein>
    <recommendedName>
        <fullName evidence="2">ABC transporter ATP-binding protein</fullName>
    </recommendedName>
</protein>
<dbReference type="EMBL" id="AZMM01001722">
    <property type="protein sequence ID" value="ETJ44248.1"/>
    <property type="molecule type" value="Genomic_DNA"/>
</dbReference>
<organism evidence="1">
    <name type="scientific">human gut metagenome</name>
    <dbReference type="NCBI Taxonomy" id="408170"/>
    <lineage>
        <taxon>unclassified sequences</taxon>
        <taxon>metagenomes</taxon>
        <taxon>organismal metagenomes</taxon>
    </lineage>
</organism>
<dbReference type="PANTHER" id="PTHR43394:SF1">
    <property type="entry name" value="ATP-BINDING CASSETTE SUB-FAMILY B MEMBER 10, MITOCHONDRIAL"/>
    <property type="match status" value="1"/>
</dbReference>
<sequence length="64" mass="7243">QASIENIRGSKTIVSIAHRLSTVQDANEIVYIEYGKIKEKGSFNELIELKGAFYNLWIRQKSGS</sequence>
<dbReference type="InterPro" id="IPR027417">
    <property type="entry name" value="P-loop_NTPase"/>
</dbReference>
<evidence type="ECO:0008006" key="2">
    <source>
        <dbReference type="Google" id="ProtNLM"/>
    </source>
</evidence>
<dbReference type="Gene3D" id="3.40.50.300">
    <property type="entry name" value="P-loop containing nucleotide triphosphate hydrolases"/>
    <property type="match status" value="1"/>
</dbReference>
<comment type="caution">
    <text evidence="1">The sequence shown here is derived from an EMBL/GenBank/DDBJ whole genome shotgun (WGS) entry which is preliminary data.</text>
</comment>
<proteinExistence type="predicted"/>
<evidence type="ECO:0000313" key="1">
    <source>
        <dbReference type="EMBL" id="ETJ44248.1"/>
    </source>
</evidence>
<gene>
    <name evidence="1" type="ORF">Q604_UNBC01722G0001</name>
</gene>
<dbReference type="InterPro" id="IPR039421">
    <property type="entry name" value="Type_1_exporter"/>
</dbReference>
<accession>W1YNV3</accession>
<feature type="non-terminal residue" evidence="1">
    <location>
        <position position="1"/>
    </location>
</feature>
<name>W1YNV3_9ZZZZ</name>
<dbReference type="PANTHER" id="PTHR43394">
    <property type="entry name" value="ATP-DEPENDENT PERMEASE MDL1, MITOCHONDRIAL"/>
    <property type="match status" value="1"/>
</dbReference>
<dbReference type="SUPFAM" id="SSF52540">
    <property type="entry name" value="P-loop containing nucleoside triphosphate hydrolases"/>
    <property type="match status" value="1"/>
</dbReference>
<dbReference type="GO" id="GO:0015421">
    <property type="term" value="F:ABC-type oligopeptide transporter activity"/>
    <property type="evidence" value="ECO:0007669"/>
    <property type="project" value="TreeGrafter"/>
</dbReference>
<reference evidence="1" key="1">
    <citation type="submission" date="2013-12" db="EMBL/GenBank/DDBJ databases">
        <title>A Varibaculum cambriense genome reconstructed from a premature infant gut community with otherwise low bacterial novelty that shifts toward anaerobic metabolism during the third week of life.</title>
        <authorList>
            <person name="Brown C.T."/>
            <person name="Sharon I."/>
            <person name="Thomas B.C."/>
            <person name="Castelle C.J."/>
            <person name="Morowitz M.J."/>
            <person name="Banfield J.F."/>
        </authorList>
    </citation>
    <scope>NUCLEOTIDE SEQUENCE</scope>
</reference>
<dbReference type="AlphaFoldDB" id="W1YNV3"/>